<dbReference type="InterPro" id="IPR038725">
    <property type="entry name" value="YdaG_split_barrel_FMN-bd"/>
</dbReference>
<dbReference type="InterPro" id="IPR052917">
    <property type="entry name" value="Stress-Dev_Protein"/>
</dbReference>
<evidence type="ECO:0000313" key="3">
    <source>
        <dbReference type="Proteomes" id="UP000061432"/>
    </source>
</evidence>
<name>A0A0C6FFC7_9HYPH</name>
<dbReference type="OrthoDB" id="1432662at2"/>
<evidence type="ECO:0000259" key="1">
    <source>
        <dbReference type="Pfam" id="PF16242"/>
    </source>
</evidence>
<dbReference type="InterPro" id="IPR012349">
    <property type="entry name" value="Split_barrel_FMN-bd"/>
</dbReference>
<dbReference type="KEGG" id="maqu:Maq22A_c12170"/>
<dbReference type="STRING" id="270351.Maq22A_c12170"/>
<dbReference type="Pfam" id="PF16242">
    <property type="entry name" value="Pyrid_ox_like"/>
    <property type="match status" value="1"/>
</dbReference>
<accession>A0A0C6FFC7</accession>
<dbReference type="AlphaFoldDB" id="A0A0C6FFC7"/>
<dbReference type="RefSeq" id="WP_058619404.1">
    <property type="nucleotide sequence ID" value="NZ_AP014704.1"/>
</dbReference>
<reference evidence="3" key="2">
    <citation type="submission" date="2015-01" db="EMBL/GenBank/DDBJ databases">
        <title>Complete genome sequence of Methylobacterium aquaticum strain 22A.</title>
        <authorList>
            <person name="Tani A."/>
            <person name="Ogura Y."/>
            <person name="Hayashi T."/>
        </authorList>
    </citation>
    <scope>NUCLEOTIDE SEQUENCE [LARGE SCALE GENOMIC DNA]</scope>
    <source>
        <strain evidence="3">MA-22A</strain>
    </source>
</reference>
<dbReference type="PANTHER" id="PTHR34818">
    <property type="entry name" value="PROTEIN BLI-3"/>
    <property type="match status" value="1"/>
</dbReference>
<dbReference type="PATRIC" id="fig|270351.10.peg.2354"/>
<proteinExistence type="predicted"/>
<evidence type="ECO:0000313" key="2">
    <source>
        <dbReference type="EMBL" id="BAQ45682.1"/>
    </source>
</evidence>
<dbReference type="EMBL" id="AP014704">
    <property type="protein sequence ID" value="BAQ45682.1"/>
    <property type="molecule type" value="Genomic_DNA"/>
</dbReference>
<organism evidence="2 3">
    <name type="scientific">Methylobacterium aquaticum</name>
    <dbReference type="NCBI Taxonomy" id="270351"/>
    <lineage>
        <taxon>Bacteria</taxon>
        <taxon>Pseudomonadati</taxon>
        <taxon>Pseudomonadota</taxon>
        <taxon>Alphaproteobacteria</taxon>
        <taxon>Hyphomicrobiales</taxon>
        <taxon>Methylobacteriaceae</taxon>
        <taxon>Methylobacterium</taxon>
    </lineage>
</organism>
<dbReference type="PANTHER" id="PTHR34818:SF1">
    <property type="entry name" value="PROTEIN BLI-3"/>
    <property type="match status" value="1"/>
</dbReference>
<sequence>MHQGSHRDHEGAKKLFAMIKDVKVAMMTTADSDGQLRSRPMWNQDADENGDLWFFVKQDAPVTNEIGRDNQVNLSYSDPSSQNYVSVSGKAEIVRDKAHIDAKWSESLKTWFPGGKDDPSVALIRVHPEKGEYWDSPNSTMLHLYGYVKAAVTGESPKTEKKAVDLGAR</sequence>
<gene>
    <name evidence="2" type="ORF">Maq22A_c12170</name>
</gene>
<reference evidence="2 3" key="1">
    <citation type="journal article" date="2015" name="Genome Announc.">
        <title>Complete Genome Sequence of Methylobacterium aquaticum Strain 22A, Isolated from Racomitrium japonicum Moss.</title>
        <authorList>
            <person name="Tani A."/>
            <person name="Ogura Y."/>
            <person name="Hayashi T."/>
            <person name="Kimbara K."/>
        </authorList>
    </citation>
    <scope>NUCLEOTIDE SEQUENCE [LARGE SCALE GENOMIC DNA]</scope>
    <source>
        <strain evidence="2 3">MA-22A</strain>
    </source>
</reference>
<feature type="domain" description="General stress protein FMN-binding split barrel" evidence="1">
    <location>
        <begin position="12"/>
        <end position="157"/>
    </location>
</feature>
<dbReference type="Gene3D" id="2.30.110.10">
    <property type="entry name" value="Electron Transport, Fmn-binding Protein, Chain A"/>
    <property type="match status" value="1"/>
</dbReference>
<dbReference type="Proteomes" id="UP000061432">
    <property type="component" value="Chromosome"/>
</dbReference>
<dbReference type="SUPFAM" id="SSF50475">
    <property type="entry name" value="FMN-binding split barrel"/>
    <property type="match status" value="1"/>
</dbReference>
<protein>
    <submittedName>
        <fullName evidence="2">Pyridoxamine 5'-phosphate oxidase</fullName>
    </submittedName>
</protein>